<dbReference type="AlphaFoldDB" id="A0A1G7G821"/>
<dbReference type="EMBL" id="FNAO01000008">
    <property type="protein sequence ID" value="SDE84253.1"/>
    <property type="molecule type" value="Genomic_DNA"/>
</dbReference>
<proteinExistence type="predicted"/>
<name>A0A1G7G821_9FLAO</name>
<organism evidence="1 2">
    <name type="scientific">Pricia antarctica</name>
    <dbReference type="NCBI Taxonomy" id="641691"/>
    <lineage>
        <taxon>Bacteria</taxon>
        <taxon>Pseudomonadati</taxon>
        <taxon>Bacteroidota</taxon>
        <taxon>Flavobacteriia</taxon>
        <taxon>Flavobacteriales</taxon>
        <taxon>Flavobacteriaceae</taxon>
        <taxon>Pricia</taxon>
    </lineage>
</organism>
<evidence type="ECO:0000313" key="2">
    <source>
        <dbReference type="Proteomes" id="UP000199109"/>
    </source>
</evidence>
<dbReference type="OrthoDB" id="1450550at2"/>
<dbReference type="Proteomes" id="UP000199109">
    <property type="component" value="Unassembled WGS sequence"/>
</dbReference>
<accession>A0A1G7G821</accession>
<dbReference type="STRING" id="641691.SAMN05421636_10811"/>
<dbReference type="RefSeq" id="WP_091871129.1">
    <property type="nucleotide sequence ID" value="NZ_FNAO01000008.1"/>
</dbReference>
<protein>
    <submittedName>
        <fullName evidence="1">Uncharacterized protein</fullName>
    </submittedName>
</protein>
<evidence type="ECO:0000313" key="1">
    <source>
        <dbReference type="EMBL" id="SDE84253.1"/>
    </source>
</evidence>
<reference evidence="1 2" key="1">
    <citation type="submission" date="2016-10" db="EMBL/GenBank/DDBJ databases">
        <authorList>
            <person name="de Groot N.N."/>
        </authorList>
    </citation>
    <scope>NUCLEOTIDE SEQUENCE [LARGE SCALE GENOMIC DNA]</scope>
    <source>
        <strain evidence="1 2">DSM 23421</strain>
    </source>
</reference>
<sequence length="159" mass="18428">MTKKLNSDIITFKGIPSDHSYQAYKDGYYFEAIVVLHGHIEGEMKSLFHMYSLNKCKESIPKNWFAETYDANDRLSFIMIAHVLFVVSLITKNEYDVLVGFNTLRNTMMHRFYSAPYEGMNKGVSKKKFHSCIKSADRVLCKISERAENLYDEVNSNSK</sequence>
<keyword evidence="2" id="KW-1185">Reference proteome</keyword>
<gene>
    <name evidence="1" type="ORF">SAMN05421636_10811</name>
</gene>